<sequence>MIRRHTLLPALLALAALAGCAGSPPVHYLALPRQAAPAPSGAARLLVEVLPIALPERLNRPELVSRAADGAVVVHQEAQWVAPLPDEVRQILDDALWRQTRAADTYQAPLPATASPLPQYRLALRLERFESGPGGADIAAAWTLRPLPRGEAAVCRAAVHLAAADADPDAQAALLGEGARRIAADVAESLSRLHQGNAAASCP</sequence>
<gene>
    <name evidence="2" type="ORF">GALL_309410</name>
</gene>
<evidence type="ECO:0000313" key="2">
    <source>
        <dbReference type="EMBL" id="OIQ87214.1"/>
    </source>
</evidence>
<dbReference type="Gene3D" id="3.40.50.10610">
    <property type="entry name" value="ABC-type transport auxiliary lipoprotein component"/>
    <property type="match status" value="1"/>
</dbReference>
<organism evidence="2">
    <name type="scientific">mine drainage metagenome</name>
    <dbReference type="NCBI Taxonomy" id="410659"/>
    <lineage>
        <taxon>unclassified sequences</taxon>
        <taxon>metagenomes</taxon>
        <taxon>ecological metagenomes</taxon>
    </lineage>
</organism>
<dbReference type="SUPFAM" id="SSF159594">
    <property type="entry name" value="XCC0632-like"/>
    <property type="match status" value="1"/>
</dbReference>
<feature type="domain" description="ABC-type transport auxiliary lipoprotein component" evidence="1">
    <location>
        <begin position="32"/>
        <end position="187"/>
    </location>
</feature>
<dbReference type="EMBL" id="MLJW01000434">
    <property type="protein sequence ID" value="OIQ87214.1"/>
    <property type="molecule type" value="Genomic_DNA"/>
</dbReference>
<comment type="caution">
    <text evidence="2">The sequence shown here is derived from an EMBL/GenBank/DDBJ whole genome shotgun (WGS) entry which is preliminary data.</text>
</comment>
<name>A0A1J5QU74_9ZZZZ</name>
<dbReference type="InterPro" id="IPR005586">
    <property type="entry name" value="ABC_trans_aux"/>
</dbReference>
<protein>
    <recommendedName>
        <fullName evidence="1">ABC-type transport auxiliary lipoprotein component domain-containing protein</fullName>
    </recommendedName>
</protein>
<evidence type="ECO:0000259" key="1">
    <source>
        <dbReference type="Pfam" id="PF03886"/>
    </source>
</evidence>
<proteinExistence type="predicted"/>
<dbReference type="Pfam" id="PF03886">
    <property type="entry name" value="ABC_trans_aux"/>
    <property type="match status" value="1"/>
</dbReference>
<accession>A0A1J5QU74</accession>
<dbReference type="AlphaFoldDB" id="A0A1J5QU74"/>
<dbReference type="PROSITE" id="PS51257">
    <property type="entry name" value="PROKAR_LIPOPROTEIN"/>
    <property type="match status" value="1"/>
</dbReference>
<reference evidence="2" key="1">
    <citation type="submission" date="2016-10" db="EMBL/GenBank/DDBJ databases">
        <title>Sequence of Gallionella enrichment culture.</title>
        <authorList>
            <person name="Poehlein A."/>
            <person name="Muehling M."/>
            <person name="Daniel R."/>
        </authorList>
    </citation>
    <scope>NUCLEOTIDE SEQUENCE</scope>
</reference>